<dbReference type="GeneID" id="114497806"/>
<keyword evidence="4" id="KW-0009">Actin-binding</keyword>
<dbReference type="AlphaFoldDB" id="A0A7E6DP61"/>
<sequence length="43" mass="5022">MSDKLDMAETERFGKSKLKKMEMQEKNSLPSKEMVEQKRASES</sequence>
<feature type="compositionally biased region" description="Basic and acidic residues" evidence="7">
    <location>
        <begin position="1"/>
        <end position="25"/>
    </location>
</feature>
<proteinExistence type="inferred from homology"/>
<evidence type="ECO:0000256" key="6">
    <source>
        <dbReference type="ARBA" id="ARBA00025497"/>
    </source>
</evidence>
<feature type="compositionally biased region" description="Basic and acidic residues" evidence="7">
    <location>
        <begin position="33"/>
        <end position="43"/>
    </location>
</feature>
<comment type="subcellular location">
    <subcellularLocation>
        <location evidence="1">Cytoplasm</location>
        <location evidence="1">Cytoskeleton</location>
    </subcellularLocation>
</comment>
<evidence type="ECO:0000313" key="8">
    <source>
        <dbReference type="Proteomes" id="UP000504628"/>
    </source>
</evidence>
<evidence type="ECO:0000313" key="9">
    <source>
        <dbReference type="RefSeq" id="XP_035880968.1"/>
    </source>
</evidence>
<dbReference type="PANTHER" id="PTHR12021:SF3">
    <property type="entry name" value="THYMOSIN BETA-4-LIKE"/>
    <property type="match status" value="1"/>
</dbReference>
<dbReference type="Pfam" id="PF01290">
    <property type="entry name" value="Thymosin"/>
    <property type="match status" value="1"/>
</dbReference>
<dbReference type="GO" id="GO:0003785">
    <property type="term" value="F:actin monomer binding"/>
    <property type="evidence" value="ECO:0007669"/>
    <property type="project" value="InterPro"/>
</dbReference>
<dbReference type="InParanoid" id="A0A7E6DP61"/>
<keyword evidence="8" id="KW-1185">Reference proteome</keyword>
<dbReference type="GO" id="GO:0007015">
    <property type="term" value="P:actin filament organization"/>
    <property type="evidence" value="ECO:0007669"/>
    <property type="project" value="InterPro"/>
</dbReference>
<dbReference type="FunFam" id="1.20.5.520:FF:000001">
    <property type="entry name" value="Thymosin beta"/>
    <property type="match status" value="1"/>
</dbReference>
<dbReference type="PANTHER" id="PTHR12021">
    <property type="entry name" value="THYMOSIN BETA"/>
    <property type="match status" value="1"/>
</dbReference>
<evidence type="ECO:0000256" key="1">
    <source>
        <dbReference type="ARBA" id="ARBA00004245"/>
    </source>
</evidence>
<dbReference type="OrthoDB" id="2151618at2759"/>
<dbReference type="Gene3D" id="1.20.5.520">
    <property type="entry name" value="Single helix bin"/>
    <property type="match status" value="1"/>
</dbReference>
<comment type="function">
    <text evidence="6">Plays an important role in the organization of the cytoskeleton. Binds to and sequesters actin monomers (G actin) and therefore inhibits actin polymerization.</text>
</comment>
<keyword evidence="3" id="KW-0963">Cytoplasm</keyword>
<protein>
    <submittedName>
        <fullName evidence="9">Thymosin beta-4-like</fullName>
    </submittedName>
</protein>
<dbReference type="Proteomes" id="UP000504628">
    <property type="component" value="Chromosome 5"/>
</dbReference>
<feature type="region of interest" description="Disordered" evidence="7">
    <location>
        <begin position="1"/>
        <end position="43"/>
    </location>
</feature>
<dbReference type="GO" id="GO:0005737">
    <property type="term" value="C:cytoplasm"/>
    <property type="evidence" value="ECO:0007669"/>
    <property type="project" value="TreeGrafter"/>
</dbReference>
<evidence type="ECO:0000256" key="4">
    <source>
        <dbReference type="ARBA" id="ARBA00023203"/>
    </source>
</evidence>
<keyword evidence="5" id="KW-0206">Cytoskeleton</keyword>
<dbReference type="InterPro" id="IPR038386">
    <property type="entry name" value="Beta-thymosin_sf"/>
</dbReference>
<dbReference type="SMART" id="SM00152">
    <property type="entry name" value="THY"/>
    <property type="match status" value="1"/>
</dbReference>
<dbReference type="RefSeq" id="XP_035880968.1">
    <property type="nucleotide sequence ID" value="XM_036025075.1"/>
</dbReference>
<organism evidence="8 9">
    <name type="scientific">Phyllostomus discolor</name>
    <name type="common">pale spear-nosed bat</name>
    <dbReference type="NCBI Taxonomy" id="89673"/>
    <lineage>
        <taxon>Eukaryota</taxon>
        <taxon>Metazoa</taxon>
        <taxon>Chordata</taxon>
        <taxon>Craniata</taxon>
        <taxon>Vertebrata</taxon>
        <taxon>Euteleostomi</taxon>
        <taxon>Mammalia</taxon>
        <taxon>Eutheria</taxon>
        <taxon>Laurasiatheria</taxon>
        <taxon>Chiroptera</taxon>
        <taxon>Yangochiroptera</taxon>
        <taxon>Phyllostomidae</taxon>
        <taxon>Phyllostominae</taxon>
        <taxon>Phyllostomus</taxon>
    </lineage>
</organism>
<dbReference type="GO" id="GO:0030334">
    <property type="term" value="P:regulation of cell migration"/>
    <property type="evidence" value="ECO:0007669"/>
    <property type="project" value="TreeGrafter"/>
</dbReference>
<evidence type="ECO:0000256" key="7">
    <source>
        <dbReference type="SAM" id="MobiDB-lite"/>
    </source>
</evidence>
<reference evidence="9" key="1">
    <citation type="submission" date="2025-08" db="UniProtKB">
        <authorList>
            <consortium name="RefSeq"/>
        </authorList>
    </citation>
    <scope>IDENTIFICATION</scope>
    <source>
        <tissue evidence="9">Muscle</tissue>
    </source>
</reference>
<evidence type="ECO:0000256" key="3">
    <source>
        <dbReference type="ARBA" id="ARBA00022490"/>
    </source>
</evidence>
<dbReference type="GO" id="GO:0005856">
    <property type="term" value="C:cytoskeleton"/>
    <property type="evidence" value="ECO:0007669"/>
    <property type="project" value="UniProtKB-SubCell"/>
</dbReference>
<comment type="similarity">
    <text evidence="2">Belongs to the thymosin beta family.</text>
</comment>
<dbReference type="InterPro" id="IPR001152">
    <property type="entry name" value="Beta-thymosin"/>
</dbReference>
<gene>
    <name evidence="9" type="primary">LOC114497806</name>
</gene>
<accession>A0A7E6DP61</accession>
<evidence type="ECO:0000256" key="2">
    <source>
        <dbReference type="ARBA" id="ARBA00009511"/>
    </source>
</evidence>
<name>A0A7E6DP61_9CHIR</name>
<evidence type="ECO:0000256" key="5">
    <source>
        <dbReference type="ARBA" id="ARBA00023212"/>
    </source>
</evidence>
<dbReference type="KEGG" id="pdic:114497806"/>